<reference evidence="2" key="1">
    <citation type="journal article" date="2023" name="bioRxiv">
        <title>Improved chromosome-level genome assembly for marigold (Tagetes erecta).</title>
        <authorList>
            <person name="Jiang F."/>
            <person name="Yuan L."/>
            <person name="Wang S."/>
            <person name="Wang H."/>
            <person name="Xu D."/>
            <person name="Wang A."/>
            <person name="Fan W."/>
        </authorList>
    </citation>
    <scope>NUCLEOTIDE SEQUENCE</scope>
    <source>
        <strain evidence="2">WSJ</strain>
        <tissue evidence="2">Leaf</tissue>
    </source>
</reference>
<feature type="region of interest" description="Disordered" evidence="1">
    <location>
        <begin position="98"/>
        <end position="199"/>
    </location>
</feature>
<evidence type="ECO:0008006" key="4">
    <source>
        <dbReference type="Google" id="ProtNLM"/>
    </source>
</evidence>
<dbReference type="InterPro" id="IPR040249">
    <property type="entry name" value="Ricin_B-like_lectin_EULS3-like"/>
</dbReference>
<dbReference type="CDD" id="cd23431">
    <property type="entry name" value="beta-trefoil_Ricin_AtEULS3-like"/>
    <property type="match status" value="1"/>
</dbReference>
<dbReference type="EMBL" id="JAUHHV010000010">
    <property type="protein sequence ID" value="KAK1410951.1"/>
    <property type="molecule type" value="Genomic_DNA"/>
</dbReference>
<dbReference type="SUPFAM" id="SSF50370">
    <property type="entry name" value="Ricin B-like lectins"/>
    <property type="match status" value="1"/>
</dbReference>
<protein>
    <recommendedName>
        <fullName evidence="4">Hydroxyproline-rich glycoprotein family protein</fullName>
    </recommendedName>
</protein>
<dbReference type="PRINTS" id="PR01217">
    <property type="entry name" value="PRICHEXTENSN"/>
</dbReference>
<evidence type="ECO:0000256" key="1">
    <source>
        <dbReference type="SAM" id="MobiDB-lite"/>
    </source>
</evidence>
<feature type="compositionally biased region" description="Pro residues" evidence="1">
    <location>
        <begin position="109"/>
        <end position="160"/>
    </location>
</feature>
<gene>
    <name evidence="2" type="ORF">QVD17_37494</name>
</gene>
<evidence type="ECO:0000313" key="3">
    <source>
        <dbReference type="Proteomes" id="UP001229421"/>
    </source>
</evidence>
<dbReference type="AlphaFoldDB" id="A0AAD8JYD2"/>
<dbReference type="PANTHER" id="PTHR31257:SF2">
    <property type="entry name" value="RICIN B-LIKE LECTIN EULS3"/>
    <property type="match status" value="1"/>
</dbReference>
<dbReference type="PANTHER" id="PTHR31257">
    <property type="entry name" value="RICIN B-LIKE LECTIN EULS3"/>
    <property type="match status" value="1"/>
</dbReference>
<dbReference type="Gene3D" id="2.80.10.50">
    <property type="match status" value="1"/>
</dbReference>
<evidence type="ECO:0000313" key="2">
    <source>
        <dbReference type="EMBL" id="KAK1410951.1"/>
    </source>
</evidence>
<dbReference type="Proteomes" id="UP001229421">
    <property type="component" value="Unassembled WGS sequence"/>
</dbReference>
<sequence length="404" mass="45580">MKVQSRKGVVVVAYHNASAKPDVVRQSQMTDDLFNTDGRPSDSGTTVTDVIDWSEIAVFMSVNGGVKGLKLFLYNHNRLRVSYKFQILIFQEMDPYNHHHHHHHHHNEPPPPPPPHTTYPPPPHIAGGHYPPPPPHHHQPPYPPPPHVELYPPPPPPHTPAPASYHHQPPPPTPPQHIPHISPIINHHNKQPPKYTDNKPTVRVYCKAKTDYALTIRDGKVILAPSNSSDLHQHWIKDEKFSTRVKDEQGYPSFALVNKATGQAIKHSIGATYPVQLTEYNPDKLDESVLWTESKDLGDGYRAVRMVNNIRLNVDAFNGDKNHGGVHDGTKIVLWEWKKDSNQRWNMAPYSLNGSDLLLDMMSCGICVSSKLYTALLPHLVVVMCIYEQLIICLNKLTVNKTMG</sequence>
<name>A0AAD8JYD2_TARER</name>
<organism evidence="2 3">
    <name type="scientific">Tagetes erecta</name>
    <name type="common">African marigold</name>
    <dbReference type="NCBI Taxonomy" id="13708"/>
    <lineage>
        <taxon>Eukaryota</taxon>
        <taxon>Viridiplantae</taxon>
        <taxon>Streptophyta</taxon>
        <taxon>Embryophyta</taxon>
        <taxon>Tracheophyta</taxon>
        <taxon>Spermatophyta</taxon>
        <taxon>Magnoliopsida</taxon>
        <taxon>eudicotyledons</taxon>
        <taxon>Gunneridae</taxon>
        <taxon>Pentapetalae</taxon>
        <taxon>asterids</taxon>
        <taxon>campanulids</taxon>
        <taxon>Asterales</taxon>
        <taxon>Asteraceae</taxon>
        <taxon>Asteroideae</taxon>
        <taxon>Heliantheae alliance</taxon>
        <taxon>Tageteae</taxon>
        <taxon>Tagetes</taxon>
    </lineage>
</organism>
<accession>A0AAD8JYD2</accession>
<proteinExistence type="predicted"/>
<keyword evidence="3" id="KW-1185">Reference proteome</keyword>
<dbReference type="InterPro" id="IPR035992">
    <property type="entry name" value="Ricin_B-like_lectins"/>
</dbReference>
<feature type="compositionally biased region" description="Pro residues" evidence="1">
    <location>
        <begin position="168"/>
        <end position="177"/>
    </location>
</feature>
<comment type="caution">
    <text evidence="2">The sequence shown here is derived from an EMBL/GenBank/DDBJ whole genome shotgun (WGS) entry which is preliminary data.</text>
</comment>